<evidence type="ECO:0000256" key="1">
    <source>
        <dbReference type="ARBA" id="ARBA00004167"/>
    </source>
</evidence>
<evidence type="ECO:0000256" key="5">
    <source>
        <dbReference type="SAM" id="Coils"/>
    </source>
</evidence>
<feature type="coiled-coil region" evidence="5">
    <location>
        <begin position="365"/>
        <end position="431"/>
    </location>
</feature>
<feature type="region of interest" description="Disordered" evidence="6">
    <location>
        <begin position="454"/>
        <end position="506"/>
    </location>
</feature>
<dbReference type="PROSITE" id="PS51775">
    <property type="entry name" value="GTD_BINDING"/>
    <property type="match status" value="1"/>
</dbReference>
<feature type="domain" description="GTD-binding" evidence="8">
    <location>
        <begin position="331"/>
        <end position="429"/>
    </location>
</feature>
<dbReference type="EMBL" id="OIVN01000187">
    <property type="protein sequence ID" value="SPC75891.1"/>
    <property type="molecule type" value="Genomic_DNA"/>
</dbReference>
<feature type="transmembrane region" description="Helical" evidence="7">
    <location>
        <begin position="20"/>
        <end position="44"/>
    </location>
</feature>
<evidence type="ECO:0000313" key="9">
    <source>
        <dbReference type="EMBL" id="SPC75891.1"/>
    </source>
</evidence>
<organism evidence="9">
    <name type="scientific">Fagus sylvatica</name>
    <name type="common">Beechnut</name>
    <dbReference type="NCBI Taxonomy" id="28930"/>
    <lineage>
        <taxon>Eukaryota</taxon>
        <taxon>Viridiplantae</taxon>
        <taxon>Streptophyta</taxon>
        <taxon>Embryophyta</taxon>
        <taxon>Tracheophyta</taxon>
        <taxon>Spermatophyta</taxon>
        <taxon>Magnoliopsida</taxon>
        <taxon>eudicotyledons</taxon>
        <taxon>Gunneridae</taxon>
        <taxon>Pentapetalae</taxon>
        <taxon>rosids</taxon>
        <taxon>fabids</taxon>
        <taxon>Fagales</taxon>
        <taxon>Fagaceae</taxon>
        <taxon>Fagus</taxon>
    </lineage>
</organism>
<protein>
    <recommendedName>
        <fullName evidence="8">GTD-binding domain-containing protein</fullName>
    </recommendedName>
</protein>
<dbReference type="AlphaFoldDB" id="A0A2N9EMH6"/>
<evidence type="ECO:0000256" key="3">
    <source>
        <dbReference type="ARBA" id="ARBA00022989"/>
    </source>
</evidence>
<reference evidence="9" key="1">
    <citation type="submission" date="2018-02" db="EMBL/GenBank/DDBJ databases">
        <authorList>
            <person name="Cohen D.B."/>
            <person name="Kent A.D."/>
        </authorList>
    </citation>
    <scope>NUCLEOTIDE SEQUENCE</scope>
</reference>
<gene>
    <name evidence="9" type="ORF">FSB_LOCUS3773</name>
</gene>
<keyword evidence="3 7" id="KW-1133">Transmembrane helix</keyword>
<dbReference type="InterPro" id="IPR007656">
    <property type="entry name" value="GTD-bd"/>
</dbReference>
<sequence length="620" mass="70091">MRKRSFTRFVEQELGKFPHFLVYAVLEWVLITLLFIDGFLAFIANEFAKFFELRIPCLLCSKIDHLLVNRDHNSYYNESICEAHKKEVSYLAYCHNHNKLSDIRKMCEGCLLSFATQKQSDCDTYKSLVGILHKDLECFVEDDHQIQLSLPAVKKDDTLQVEKSSINRCSCCGEPLKVKSSYSKGKGAGAHSIAPAPSPRAPFVTSRNEDSHNLDLPHIQYTELKFMSDNDDSLLEDEYGFNATNPDIQFSEDVKAATVPLLTEAVELNDDASKTPNFDRGNRFFGIPLTDSATNSPRWAPRITRKLPLGKTAFASDSAEGNLLNEADSDSILHHLKRQVRLDRKSLMALYMELDEERSASAVAANNAMAMITRLQAEKAAVQMEALQYQRMMEEQAEYDEEALQATHELLAKREEEIKVLEAEIEVYREKYGCVSEDDFRRCEIEAAEDYQEYKSYSPDSAKSESDNSNVSVNEGEINGENGHNNDLALSTQEANGGGSLSESLRDSKGEKNYLLGWFKKPDKRNHLSLDNGIHSSRSGCDGIEHTNDEIGKQRKAILTRELSHLCHKVKALKADGGFLEYAAQKLEKDSEGTKLLTETYQNLQKLRYLVRMPPEENDA</sequence>
<evidence type="ECO:0000256" key="4">
    <source>
        <dbReference type="ARBA" id="ARBA00023136"/>
    </source>
</evidence>
<dbReference type="PANTHER" id="PTHR31448:SF9">
    <property type="entry name" value="MYOSIN-BINDING PROTEIN 6-RELATED"/>
    <property type="match status" value="1"/>
</dbReference>
<accession>A0A2N9EMH6</accession>
<dbReference type="GO" id="GO:0080115">
    <property type="term" value="F:myosin XI tail binding"/>
    <property type="evidence" value="ECO:0007669"/>
    <property type="project" value="UniProtKB-ARBA"/>
</dbReference>
<feature type="region of interest" description="Disordered" evidence="6">
    <location>
        <begin position="187"/>
        <end position="209"/>
    </location>
</feature>
<name>A0A2N9EMH6_FAGSY</name>
<dbReference type="Pfam" id="PF04576">
    <property type="entry name" value="Zein-binding"/>
    <property type="match status" value="1"/>
</dbReference>
<keyword evidence="4 7" id="KW-0472">Membrane</keyword>
<evidence type="ECO:0000256" key="2">
    <source>
        <dbReference type="ARBA" id="ARBA00022692"/>
    </source>
</evidence>
<dbReference type="PANTHER" id="PTHR31448">
    <property type="entry name" value="MYOSIN-BINDING PROTEIN 2"/>
    <property type="match status" value="1"/>
</dbReference>
<comment type="subcellular location">
    <subcellularLocation>
        <location evidence="1">Membrane</location>
        <topology evidence="1">Single-pass membrane protein</topology>
    </subcellularLocation>
</comment>
<feature type="compositionally biased region" description="Low complexity" evidence="6">
    <location>
        <begin position="467"/>
        <end position="486"/>
    </location>
</feature>
<keyword evidence="2 7" id="KW-0812">Transmembrane</keyword>
<dbReference type="InterPro" id="IPR039306">
    <property type="entry name" value="MYOB"/>
</dbReference>
<dbReference type="GO" id="GO:0016020">
    <property type="term" value="C:membrane"/>
    <property type="evidence" value="ECO:0007669"/>
    <property type="project" value="UniProtKB-SubCell"/>
</dbReference>
<evidence type="ECO:0000256" key="6">
    <source>
        <dbReference type="SAM" id="MobiDB-lite"/>
    </source>
</evidence>
<evidence type="ECO:0000259" key="8">
    <source>
        <dbReference type="PROSITE" id="PS51775"/>
    </source>
</evidence>
<keyword evidence="5" id="KW-0175">Coiled coil</keyword>
<proteinExistence type="predicted"/>
<evidence type="ECO:0000256" key="7">
    <source>
        <dbReference type="SAM" id="Phobius"/>
    </source>
</evidence>